<dbReference type="InterPro" id="IPR050289">
    <property type="entry name" value="TorD/DmsD_chaperones"/>
</dbReference>
<comment type="caution">
    <text evidence="2">The sequence shown here is derived from an EMBL/GenBank/DDBJ whole genome shotgun (WGS) entry which is preliminary data.</text>
</comment>
<protein>
    <recommendedName>
        <fullName evidence="4">Molecular chaperone TorD family protein</fullName>
    </recommendedName>
</protein>
<reference evidence="2 3" key="1">
    <citation type="journal article" date="2020" name="Microorganisms">
        <title>Osmotic Adaptation and Compatible Solute Biosynthesis of Phototrophic Bacteria as Revealed from Genome Analyses.</title>
        <authorList>
            <person name="Imhoff J.F."/>
            <person name="Rahn T."/>
            <person name="Kunzel S."/>
            <person name="Keller A."/>
            <person name="Neulinger S.C."/>
        </authorList>
    </citation>
    <scope>NUCLEOTIDE SEQUENCE [LARGE SCALE GENOMIC DNA]</scope>
    <source>
        <strain evidence="2 3">DSM 6210</strain>
    </source>
</reference>
<keyword evidence="1" id="KW-0143">Chaperone</keyword>
<dbReference type="PANTHER" id="PTHR34227">
    <property type="entry name" value="CHAPERONE PROTEIN YCDY"/>
    <property type="match status" value="1"/>
</dbReference>
<proteinExistence type="predicted"/>
<evidence type="ECO:0000256" key="1">
    <source>
        <dbReference type="ARBA" id="ARBA00023186"/>
    </source>
</evidence>
<dbReference type="SUPFAM" id="SSF89155">
    <property type="entry name" value="TorD-like"/>
    <property type="match status" value="1"/>
</dbReference>
<evidence type="ECO:0008006" key="4">
    <source>
        <dbReference type="Google" id="ProtNLM"/>
    </source>
</evidence>
<organism evidence="2 3">
    <name type="scientific">Thiohalocapsa halophila</name>
    <dbReference type="NCBI Taxonomy" id="69359"/>
    <lineage>
        <taxon>Bacteria</taxon>
        <taxon>Pseudomonadati</taxon>
        <taxon>Pseudomonadota</taxon>
        <taxon>Gammaproteobacteria</taxon>
        <taxon>Chromatiales</taxon>
        <taxon>Chromatiaceae</taxon>
        <taxon>Thiohalocapsa</taxon>
    </lineage>
</organism>
<accession>A0ABS1CRS2</accession>
<evidence type="ECO:0000313" key="3">
    <source>
        <dbReference type="Proteomes" id="UP000748752"/>
    </source>
</evidence>
<sequence>MASSLNPEAAHVRALGDVCGLLAALFREEPSQALLVEMKAPTFAKHLFDLGIDLGIDLSGDFAKGSDAELAEDLAVEYARLFLGPGSHISPHESVHHHRDQGDSGLLWGSETVAVKRFIESVGVEYAPDYTGIPDHISVELEFLQKLAHAEADALGKQDWALARDALVLQQTFVDEHLSRWAPEFCDKVIASARLPFYRESAGLLRELLDDMRLRIK</sequence>
<dbReference type="InterPro" id="IPR036411">
    <property type="entry name" value="TorD-like_sf"/>
</dbReference>
<dbReference type="EMBL" id="NRRV01000224">
    <property type="protein sequence ID" value="MBK1634046.1"/>
    <property type="molecule type" value="Genomic_DNA"/>
</dbReference>
<dbReference type="Pfam" id="PF02613">
    <property type="entry name" value="Nitrate_red_del"/>
    <property type="match status" value="1"/>
</dbReference>
<dbReference type="RefSeq" id="WP_200243856.1">
    <property type="nucleotide sequence ID" value="NZ_NRRV01000224.1"/>
</dbReference>
<feature type="non-terminal residue" evidence="2">
    <location>
        <position position="217"/>
    </location>
</feature>
<dbReference type="InterPro" id="IPR020945">
    <property type="entry name" value="DMSO/NO3_reduct_chaperone"/>
</dbReference>
<name>A0ABS1CRS2_9GAMM</name>
<evidence type="ECO:0000313" key="2">
    <source>
        <dbReference type="EMBL" id="MBK1634046.1"/>
    </source>
</evidence>
<keyword evidence="3" id="KW-1185">Reference proteome</keyword>
<dbReference type="Proteomes" id="UP000748752">
    <property type="component" value="Unassembled WGS sequence"/>
</dbReference>
<gene>
    <name evidence="2" type="ORF">CKO31_25680</name>
</gene>
<dbReference type="PANTHER" id="PTHR34227:SF1">
    <property type="entry name" value="DIMETHYL SULFOXIDE REDUCTASE CHAPERONE-RELATED"/>
    <property type="match status" value="1"/>
</dbReference>
<dbReference type="Gene3D" id="1.10.3480.10">
    <property type="entry name" value="TorD-like"/>
    <property type="match status" value="1"/>
</dbReference>